<protein>
    <submittedName>
        <fullName evidence="2">Uncharacterized protein</fullName>
    </submittedName>
</protein>
<dbReference type="OrthoDB" id="123053at2"/>
<keyword evidence="4" id="KW-1185">Reference proteome</keyword>
<reference evidence="2 5" key="2">
    <citation type="journal article" date="2019" name="PLoS Negl. Trop. Dis.">
        <title>Revisiting the worldwide diversity of Leptospira species in the environment.</title>
        <authorList>
            <person name="Vincent A.T."/>
            <person name="Schiettekatte O."/>
            <person name="Bourhy P."/>
            <person name="Veyrier F.J."/>
            <person name="Picardeau M."/>
        </authorList>
    </citation>
    <scope>NUCLEOTIDE SEQUENCE [LARGE SCALE GENOMIC DNA]</scope>
    <source>
        <strain evidence="3">201702690</strain>
        <strain evidence="2 5">SSW18</strain>
    </source>
</reference>
<evidence type="ECO:0000313" key="4">
    <source>
        <dbReference type="Proteomes" id="UP000297273"/>
    </source>
</evidence>
<comment type="caution">
    <text evidence="2">The sequence shown here is derived from an EMBL/GenBank/DDBJ whole genome shotgun (WGS) entry which is preliminary data.</text>
</comment>
<keyword evidence="1" id="KW-1133">Transmembrane helix</keyword>
<dbReference type="Proteomes" id="UP000297946">
    <property type="component" value="Unassembled WGS sequence"/>
</dbReference>
<gene>
    <name evidence="2" type="ORF">EHO57_06465</name>
    <name evidence="3" type="ORF">EHQ53_05630</name>
</gene>
<organism evidence="2 5">
    <name type="scientific">Leptospira langatensis</name>
    <dbReference type="NCBI Taxonomy" id="2484983"/>
    <lineage>
        <taxon>Bacteria</taxon>
        <taxon>Pseudomonadati</taxon>
        <taxon>Spirochaetota</taxon>
        <taxon>Spirochaetia</taxon>
        <taxon>Leptospirales</taxon>
        <taxon>Leptospiraceae</taxon>
        <taxon>Leptospira</taxon>
    </lineage>
</organism>
<name>A0A5F1ZVN1_9LEPT</name>
<accession>A0A5F1ZVN1</accession>
<evidence type="ECO:0000313" key="3">
    <source>
        <dbReference type="EMBL" id="TGL41701.1"/>
    </source>
</evidence>
<dbReference type="RefSeq" id="WP_135643956.1">
    <property type="nucleotide sequence ID" value="NZ_RQER01000004.1"/>
</dbReference>
<evidence type="ECO:0000256" key="1">
    <source>
        <dbReference type="SAM" id="Phobius"/>
    </source>
</evidence>
<evidence type="ECO:0000313" key="2">
    <source>
        <dbReference type="EMBL" id="TGK02946.1"/>
    </source>
</evidence>
<dbReference type="AlphaFoldDB" id="A0A5F1ZVN1"/>
<keyword evidence="1" id="KW-0472">Membrane</keyword>
<reference evidence="3" key="1">
    <citation type="submission" date="2018-10" db="EMBL/GenBank/DDBJ databases">
        <authorList>
            <person name="Vincent A.T."/>
            <person name="Schiettekatte O."/>
            <person name="Bourhy P."/>
            <person name="Veyrier F.J."/>
            <person name="Picardeau M."/>
        </authorList>
    </citation>
    <scope>NUCLEOTIDE SEQUENCE</scope>
    <source>
        <strain evidence="3">201702690</strain>
    </source>
</reference>
<dbReference type="Proteomes" id="UP000297273">
    <property type="component" value="Unassembled WGS sequence"/>
</dbReference>
<dbReference type="EMBL" id="RQGC01000004">
    <property type="protein sequence ID" value="TGL41701.1"/>
    <property type="molecule type" value="Genomic_DNA"/>
</dbReference>
<keyword evidence="1" id="KW-0812">Transmembrane</keyword>
<proteinExistence type="predicted"/>
<sequence>MRHMHHNGFRAGKIFLLLLFMPLFFFGLSYAVWQLWNWLLPDLFGFKQITYWQALGLFVLAHLLFKGGSGFGFGGGHHFHRKRHWKRAMKERMRAKLQEKLDQLDHDLR</sequence>
<evidence type="ECO:0000313" key="5">
    <source>
        <dbReference type="Proteomes" id="UP000297946"/>
    </source>
</evidence>
<dbReference type="EMBL" id="RQER01000004">
    <property type="protein sequence ID" value="TGK02946.1"/>
    <property type="molecule type" value="Genomic_DNA"/>
</dbReference>
<feature type="transmembrane region" description="Helical" evidence="1">
    <location>
        <begin position="55"/>
        <end position="79"/>
    </location>
</feature>